<dbReference type="PANTHER" id="PTHR28139:SF1">
    <property type="entry name" value="UPF0768 PROTEIN YBL029C-A"/>
    <property type="match status" value="1"/>
</dbReference>
<dbReference type="PANTHER" id="PTHR28139">
    <property type="entry name" value="UPF0768 PROTEIN YBL029C-A"/>
    <property type="match status" value="1"/>
</dbReference>
<proteinExistence type="predicted"/>
<evidence type="ECO:0000313" key="3">
    <source>
        <dbReference type="Proteomes" id="UP000280008"/>
    </source>
</evidence>
<feature type="domain" description="Zinc-ribbon 15" evidence="1">
    <location>
        <begin position="19"/>
        <end position="67"/>
    </location>
</feature>
<evidence type="ECO:0000259" key="1">
    <source>
        <dbReference type="Pfam" id="PF17032"/>
    </source>
</evidence>
<dbReference type="InterPro" id="IPR031493">
    <property type="entry name" value="Zinc_ribbon_15"/>
</dbReference>
<keyword evidence="3" id="KW-1185">Reference proteome</keyword>
<gene>
    <name evidence="2" type="ORF">C8E83_1321</name>
</gene>
<organism evidence="2 3">
    <name type="scientific">Frondihabitans australicus</name>
    <dbReference type="NCBI Taxonomy" id="386892"/>
    <lineage>
        <taxon>Bacteria</taxon>
        <taxon>Bacillati</taxon>
        <taxon>Actinomycetota</taxon>
        <taxon>Actinomycetes</taxon>
        <taxon>Micrococcales</taxon>
        <taxon>Microbacteriaceae</taxon>
        <taxon>Frondihabitans</taxon>
    </lineage>
</organism>
<accession>A0A495IDX7</accession>
<dbReference type="Proteomes" id="UP000280008">
    <property type="component" value="Unassembled WGS sequence"/>
</dbReference>
<dbReference type="EMBL" id="RBKS01000001">
    <property type="protein sequence ID" value="RKR74213.1"/>
    <property type="molecule type" value="Genomic_DNA"/>
</dbReference>
<dbReference type="Pfam" id="PF17032">
    <property type="entry name" value="Zn_ribbon_15"/>
    <property type="match status" value="1"/>
</dbReference>
<protein>
    <submittedName>
        <fullName evidence="2">Zinc ribbon family protein</fullName>
    </submittedName>
</protein>
<evidence type="ECO:0000313" key="2">
    <source>
        <dbReference type="EMBL" id="RKR74213.1"/>
    </source>
</evidence>
<name>A0A495IDX7_9MICO</name>
<dbReference type="RefSeq" id="WP_121368983.1">
    <property type="nucleotide sequence ID" value="NZ_RBKS01000001.1"/>
</dbReference>
<reference evidence="2 3" key="1">
    <citation type="submission" date="2018-10" db="EMBL/GenBank/DDBJ databases">
        <title>Sequencing the genomes of 1000 actinobacteria strains.</title>
        <authorList>
            <person name="Klenk H.-P."/>
        </authorList>
    </citation>
    <scope>NUCLEOTIDE SEQUENCE [LARGE SCALE GENOMIC DNA]</scope>
    <source>
        <strain evidence="2 3">DSM 17894</strain>
    </source>
</reference>
<sequence>MIIFGSRTSSKIVAMLVFVCGACGREAAQRLVRRRTWFTLFFTPIFPFGHGTYAISCAYCGAHSPITRENADRFVKDSEAAQINAEADRILAAEDARIAAEQNGQGQPPLQG</sequence>
<dbReference type="OrthoDB" id="4377018at2"/>
<dbReference type="AlphaFoldDB" id="A0A495IDX7"/>
<comment type="caution">
    <text evidence="2">The sequence shown here is derived from an EMBL/GenBank/DDBJ whole genome shotgun (WGS) entry which is preliminary data.</text>
</comment>